<comment type="catalytic activity">
    <reaction evidence="12 14">
        <text>hydrolysis of (1-&gt;4)-alpha-D-glucosidic linkage in 4-alpha-D-[(1-&gt;4)-alpha-D-glucanosyl]n trehalose to yield trehalose and (1-&gt;4)-alpha-D-glucan.</text>
        <dbReference type="EC" id="3.2.1.141"/>
    </reaction>
</comment>
<evidence type="ECO:0000256" key="5">
    <source>
        <dbReference type="ARBA" id="ARBA00015938"/>
    </source>
</evidence>
<evidence type="ECO:0000256" key="13">
    <source>
        <dbReference type="NCBIfam" id="TIGR02402"/>
    </source>
</evidence>
<feature type="domain" description="Glycosyl hydrolase family 13 catalytic" evidence="18">
    <location>
        <begin position="121"/>
        <end position="516"/>
    </location>
</feature>
<dbReference type="InterPro" id="IPR006047">
    <property type="entry name" value="GH13_cat_dom"/>
</dbReference>
<dbReference type="AlphaFoldDB" id="A0AAP2GNI8"/>
<dbReference type="EC" id="3.2.1.141" evidence="4 13"/>
<dbReference type="Proteomes" id="UP001319080">
    <property type="component" value="Unassembled WGS sequence"/>
</dbReference>
<evidence type="ECO:0000256" key="15">
    <source>
        <dbReference type="PIRSR" id="PIRSR006337-1"/>
    </source>
</evidence>
<comment type="subcellular location">
    <subcellularLocation>
        <location evidence="1 15">Cytoplasm</location>
    </subcellularLocation>
</comment>
<gene>
    <name evidence="19" type="primary">treZ</name>
    <name evidence="19" type="ORF">KK062_04900</name>
</gene>
<dbReference type="InterPro" id="IPR012768">
    <property type="entry name" value="Trehalose_TreZ"/>
</dbReference>
<evidence type="ECO:0000256" key="4">
    <source>
        <dbReference type="ARBA" id="ARBA00012268"/>
    </source>
</evidence>
<dbReference type="PANTHER" id="PTHR43651">
    <property type="entry name" value="1,4-ALPHA-GLUCAN-BRANCHING ENZYME"/>
    <property type="match status" value="1"/>
</dbReference>
<dbReference type="GO" id="GO:0005737">
    <property type="term" value="C:cytoplasm"/>
    <property type="evidence" value="ECO:0007669"/>
    <property type="project" value="UniProtKB-SubCell"/>
</dbReference>
<evidence type="ECO:0000256" key="14">
    <source>
        <dbReference type="PIRNR" id="PIRNR006337"/>
    </source>
</evidence>
<accession>A0AAP2GNI8</accession>
<evidence type="ECO:0000256" key="10">
    <source>
        <dbReference type="ARBA" id="ARBA00032057"/>
    </source>
</evidence>
<sequence length="609" mass="68973">MIAPVKIHKRSIGVTFESSGTASIRLWAPQAKAVVLLRGADKAVEPLQQQPYGFWELSTNTLQEGDTYQFQLDQKTIVSDPASLDQPEGVHGPSRVRNIEKFPWTDATWVNPALAEYIFYEIHTGTFSTVGTFQGIEEKLPYLRELGITAIEIMPVAQFPGDRNWGYDGVFPFAVQSSYGGAEGLQKLVDACHAQGIAVVLDVVYNHFGPEGNYLPSIGQYFTDKYKTPWGDAVNFDDAGSDAVRSYFIENVLMWFRDFHIDALRMDAVHAIRDFSPKHILREIREHVDELMTQTGRKHYLIVELDLNDTRFIDPLDRQGYGMHAQWVDEFHHALRVTTGQPTTGYYSDFKGITHLAKAYRDAYVYDGMYSEHRRRSFGVKTDGHPSDRFVVFSQNHDQVGNRMLGERTSSLVSFEMLKVLAASTLLSPFVPLLFMGEEYAETNPFLYFVSHGEKELIDAVREGRKAEFAAFHNEGEAPDPQAAETFQQSKLEWSRVQEPRHKTMFAFYQTLIAIRKSSIALRSTNRSQLAVAAQEETRTLRLDRWCEQEHALCLFNFSTAPQSVPLESDVPWNCVLNSADTRWGGPGTLPPAGGNVILQPESFILYLR</sequence>
<keyword evidence="9 14" id="KW-0326">Glycosidase</keyword>
<keyword evidence="6" id="KW-0963">Cytoplasm</keyword>
<evidence type="ECO:0000256" key="12">
    <source>
        <dbReference type="ARBA" id="ARBA00034013"/>
    </source>
</evidence>
<evidence type="ECO:0000313" key="19">
    <source>
        <dbReference type="EMBL" id="MBT1707546.1"/>
    </source>
</evidence>
<keyword evidence="20" id="KW-1185">Reference proteome</keyword>
<dbReference type="InterPro" id="IPR017853">
    <property type="entry name" value="GH"/>
</dbReference>
<feature type="binding site" evidence="16">
    <location>
        <begin position="329"/>
        <end position="333"/>
    </location>
    <ligand>
        <name>substrate</name>
    </ligand>
</feature>
<feature type="binding site" evidence="16">
    <location>
        <begin position="265"/>
        <end position="270"/>
    </location>
    <ligand>
        <name>substrate</name>
    </ligand>
</feature>
<evidence type="ECO:0000256" key="2">
    <source>
        <dbReference type="ARBA" id="ARBA00005199"/>
    </source>
</evidence>
<dbReference type="Gene3D" id="1.10.10.760">
    <property type="entry name" value="E-set domains of sugar-utilizing enzymes"/>
    <property type="match status" value="1"/>
</dbReference>
<evidence type="ECO:0000256" key="1">
    <source>
        <dbReference type="ARBA" id="ARBA00004496"/>
    </source>
</evidence>
<dbReference type="Gene3D" id="2.60.40.10">
    <property type="entry name" value="Immunoglobulins"/>
    <property type="match status" value="1"/>
</dbReference>
<dbReference type="SUPFAM" id="SSF51445">
    <property type="entry name" value="(Trans)glycosidases"/>
    <property type="match status" value="1"/>
</dbReference>
<dbReference type="CDD" id="cd11325">
    <property type="entry name" value="AmyAc_GTHase"/>
    <property type="match status" value="1"/>
</dbReference>
<dbReference type="Pfam" id="PF00128">
    <property type="entry name" value="Alpha-amylase"/>
    <property type="match status" value="1"/>
</dbReference>
<comment type="pathway">
    <text evidence="2 14">Glycan biosynthesis; trehalose biosynthesis.</text>
</comment>
<feature type="active site" description="Nucleophile" evidence="15">
    <location>
        <position position="267"/>
    </location>
</feature>
<dbReference type="GO" id="GO:0005992">
    <property type="term" value="P:trehalose biosynthetic process"/>
    <property type="evidence" value="ECO:0007669"/>
    <property type="project" value="UniProtKB-UniRule"/>
</dbReference>
<comment type="similarity">
    <text evidence="3 14">Belongs to the glycosyl hydrolase 13 family.</text>
</comment>
<dbReference type="EMBL" id="JAHESE010000002">
    <property type="protein sequence ID" value="MBT1707546.1"/>
    <property type="molecule type" value="Genomic_DNA"/>
</dbReference>
<keyword evidence="7 14" id="KW-0378">Hydrolase</keyword>
<proteinExistence type="inferred from homology"/>
<dbReference type="PIRSF" id="PIRSF006337">
    <property type="entry name" value="Trehalose_TreZ"/>
    <property type="match status" value="1"/>
</dbReference>
<evidence type="ECO:0000256" key="6">
    <source>
        <dbReference type="ARBA" id="ARBA00022490"/>
    </source>
</evidence>
<dbReference type="SUPFAM" id="SSF81296">
    <property type="entry name" value="E set domains"/>
    <property type="match status" value="1"/>
</dbReference>
<dbReference type="Gene3D" id="3.20.20.80">
    <property type="entry name" value="Glycosidases"/>
    <property type="match status" value="1"/>
</dbReference>
<evidence type="ECO:0000313" key="20">
    <source>
        <dbReference type="Proteomes" id="UP001319080"/>
    </source>
</evidence>
<dbReference type="NCBIfam" id="TIGR02402">
    <property type="entry name" value="trehalose_TreZ"/>
    <property type="match status" value="1"/>
</dbReference>
<protein>
    <recommendedName>
        <fullName evidence="5 13">Malto-oligosyltrehalose trehalohydrolase</fullName>
        <shortName evidence="14">MTHase</shortName>
        <ecNumber evidence="4 13">3.2.1.141</ecNumber>
    </recommendedName>
    <alternativeName>
        <fullName evidence="11 14">4-alpha-D-((1-&gt;4)-alpha-D-glucano)trehalose trehalohydrolase</fullName>
    </alternativeName>
    <alternativeName>
        <fullName evidence="10 14">Maltooligosyl trehalose trehalohydrolase</fullName>
    </alternativeName>
</protein>
<dbReference type="SMART" id="SM00642">
    <property type="entry name" value="Aamy"/>
    <property type="match status" value="1"/>
</dbReference>
<dbReference type="InterPro" id="IPR044901">
    <property type="entry name" value="Trehalose_TreZ_E-set_sf"/>
</dbReference>
<dbReference type="InterPro" id="IPR013783">
    <property type="entry name" value="Ig-like_fold"/>
</dbReference>
<dbReference type="RefSeq" id="WP_254083132.1">
    <property type="nucleotide sequence ID" value="NZ_JAHESE010000002.1"/>
</dbReference>
<evidence type="ECO:0000256" key="3">
    <source>
        <dbReference type="ARBA" id="ARBA00008061"/>
    </source>
</evidence>
<feature type="active site" description="Proton donor" evidence="15">
    <location>
        <position position="304"/>
    </location>
</feature>
<name>A0AAP2GNI8_9BACT</name>
<evidence type="ECO:0000256" key="9">
    <source>
        <dbReference type="ARBA" id="ARBA00023295"/>
    </source>
</evidence>
<evidence type="ECO:0000256" key="8">
    <source>
        <dbReference type="ARBA" id="ARBA00023277"/>
    </source>
</evidence>
<dbReference type="CDD" id="cd02853">
    <property type="entry name" value="E_set_MTHase_like_N"/>
    <property type="match status" value="1"/>
</dbReference>
<organism evidence="19 20">
    <name type="scientific">Dawidia cretensis</name>
    <dbReference type="NCBI Taxonomy" id="2782350"/>
    <lineage>
        <taxon>Bacteria</taxon>
        <taxon>Pseudomonadati</taxon>
        <taxon>Bacteroidota</taxon>
        <taxon>Cytophagia</taxon>
        <taxon>Cytophagales</taxon>
        <taxon>Chryseotaleaceae</taxon>
        <taxon>Dawidia</taxon>
    </lineage>
</organism>
<dbReference type="InterPro" id="IPR014756">
    <property type="entry name" value="Ig_E-set"/>
</dbReference>
<evidence type="ECO:0000256" key="16">
    <source>
        <dbReference type="PIRSR" id="PIRSR006337-2"/>
    </source>
</evidence>
<keyword evidence="8" id="KW-0119">Carbohydrate metabolism</keyword>
<feature type="site" description="Transition state stabilizer" evidence="17">
    <location>
        <position position="398"/>
    </location>
</feature>
<comment type="caution">
    <text evidence="19">The sequence shown here is derived from an EMBL/GenBank/DDBJ whole genome shotgun (WGS) entry which is preliminary data.</text>
</comment>
<evidence type="ECO:0000259" key="18">
    <source>
        <dbReference type="SMART" id="SM00642"/>
    </source>
</evidence>
<evidence type="ECO:0000256" key="7">
    <source>
        <dbReference type="ARBA" id="ARBA00022801"/>
    </source>
</evidence>
<evidence type="ECO:0000256" key="11">
    <source>
        <dbReference type="ARBA" id="ARBA00033284"/>
    </source>
</evidence>
<feature type="binding site" evidence="16">
    <location>
        <begin position="397"/>
        <end position="402"/>
    </location>
    <ligand>
        <name>substrate</name>
    </ligand>
</feature>
<dbReference type="GO" id="GO:0033942">
    <property type="term" value="F:4-alpha-D-(1-&gt;4)-alpha-D-glucanotrehalose trehalohydrolase activity"/>
    <property type="evidence" value="ECO:0007669"/>
    <property type="project" value="UniProtKB-EC"/>
</dbReference>
<evidence type="ECO:0000256" key="17">
    <source>
        <dbReference type="PIRSR" id="PIRSR006337-3"/>
    </source>
</evidence>
<reference evidence="19 20" key="1">
    <citation type="submission" date="2021-05" db="EMBL/GenBank/DDBJ databases">
        <title>A Polyphasic approach of four new species of the genus Ohtaekwangia: Ohtaekwangia histidinii sp. nov., Ohtaekwangia cretensis sp. nov., Ohtaekwangia indiensis sp. nov., Ohtaekwangia reichenbachii sp. nov. from diverse environment.</title>
        <authorList>
            <person name="Octaviana S."/>
        </authorList>
    </citation>
    <scope>NUCLEOTIDE SEQUENCE [LARGE SCALE GENOMIC DNA]</scope>
    <source>
        <strain evidence="19 20">PWU5</strain>
    </source>
</reference>
<dbReference type="PANTHER" id="PTHR43651:SF11">
    <property type="entry name" value="MALTO-OLIGOSYLTREHALOSE TREHALOHYDROLASE"/>
    <property type="match status" value="1"/>
</dbReference>